<dbReference type="EMBL" id="JARBHB010000002">
    <property type="protein sequence ID" value="KAJ8891674.1"/>
    <property type="molecule type" value="Genomic_DNA"/>
</dbReference>
<comment type="caution">
    <text evidence="9">The sequence shown here is derived from an EMBL/GenBank/DDBJ whole genome shotgun (WGS) entry which is preliminary data.</text>
</comment>
<name>A0ABQ9I4V8_9NEOP</name>
<evidence type="ECO:0000256" key="1">
    <source>
        <dbReference type="ARBA" id="ARBA00010982"/>
    </source>
</evidence>
<keyword evidence="5 6" id="KW-0012">Acyltransferase</keyword>
<dbReference type="InterPro" id="IPR020617">
    <property type="entry name" value="Thiolase_C"/>
</dbReference>
<dbReference type="SUPFAM" id="SSF53901">
    <property type="entry name" value="Thiolase-like"/>
    <property type="match status" value="2"/>
</dbReference>
<evidence type="ECO:0000256" key="4">
    <source>
        <dbReference type="ARBA" id="ARBA00022958"/>
    </source>
</evidence>
<feature type="domain" description="Thiolase N-terminal" evidence="7">
    <location>
        <begin position="35"/>
        <end position="90"/>
    </location>
</feature>
<dbReference type="CDD" id="cd00751">
    <property type="entry name" value="thiolase"/>
    <property type="match status" value="1"/>
</dbReference>
<dbReference type="InterPro" id="IPR002155">
    <property type="entry name" value="Thiolase"/>
</dbReference>
<sequence length="219" mass="23415">MQRLVQSSNPTRKGAPDLVLCKPQPSLTLCSHVCRGQPDVLITEDEEYKRVNFDKFKKLNTVFQKENGTVTAGNASTINDGGAACIMMTRQAADRLGVKPLGRVVAFADAEIDPIDFPLAPTHAIKKLLQQSGVSKDEVVMWEIHEAFSVVPLATVKLLELDPARVNLHGGAVSLGHPIGMSATRIVQHLLYALQPGQKGVAAVCNGGGGSSSIIVEKL</sequence>
<keyword evidence="2 6" id="KW-0808">Transferase</keyword>
<protein>
    <submittedName>
        <fullName evidence="9">Uncharacterized protein</fullName>
    </submittedName>
</protein>
<evidence type="ECO:0000313" key="9">
    <source>
        <dbReference type="EMBL" id="KAJ8891674.1"/>
    </source>
</evidence>
<evidence type="ECO:0000256" key="6">
    <source>
        <dbReference type="RuleBase" id="RU003557"/>
    </source>
</evidence>
<evidence type="ECO:0000256" key="3">
    <source>
        <dbReference type="ARBA" id="ARBA00022723"/>
    </source>
</evidence>
<dbReference type="Pfam" id="PF02803">
    <property type="entry name" value="Thiolase_C"/>
    <property type="match status" value="1"/>
</dbReference>
<evidence type="ECO:0000256" key="2">
    <source>
        <dbReference type="ARBA" id="ARBA00022679"/>
    </source>
</evidence>
<evidence type="ECO:0000313" key="10">
    <source>
        <dbReference type="Proteomes" id="UP001159363"/>
    </source>
</evidence>
<evidence type="ECO:0000259" key="8">
    <source>
        <dbReference type="Pfam" id="PF02803"/>
    </source>
</evidence>
<feature type="domain" description="Thiolase C-terminal" evidence="8">
    <location>
        <begin position="99"/>
        <end position="218"/>
    </location>
</feature>
<keyword evidence="4" id="KW-0630">Potassium</keyword>
<dbReference type="InterPro" id="IPR020616">
    <property type="entry name" value="Thiolase_N"/>
</dbReference>
<proteinExistence type="inferred from homology"/>
<accession>A0ABQ9I4V8</accession>
<evidence type="ECO:0000256" key="5">
    <source>
        <dbReference type="ARBA" id="ARBA00023315"/>
    </source>
</evidence>
<keyword evidence="3" id="KW-0479">Metal-binding</keyword>
<reference evidence="9 10" key="1">
    <citation type="submission" date="2023-02" db="EMBL/GenBank/DDBJ databases">
        <title>LHISI_Scaffold_Assembly.</title>
        <authorList>
            <person name="Stuart O.P."/>
            <person name="Cleave R."/>
            <person name="Magrath M.J.L."/>
            <person name="Mikheyev A.S."/>
        </authorList>
    </citation>
    <scope>NUCLEOTIDE SEQUENCE [LARGE SCALE GENOMIC DNA]</scope>
    <source>
        <strain evidence="9">Daus_M_001</strain>
        <tissue evidence="9">Leg muscle</tissue>
    </source>
</reference>
<comment type="similarity">
    <text evidence="1 6">Belongs to the thiolase-like superfamily. Thiolase family.</text>
</comment>
<dbReference type="Pfam" id="PF00108">
    <property type="entry name" value="Thiolase_N"/>
    <property type="match status" value="1"/>
</dbReference>
<organism evidence="9 10">
    <name type="scientific">Dryococelus australis</name>
    <dbReference type="NCBI Taxonomy" id="614101"/>
    <lineage>
        <taxon>Eukaryota</taxon>
        <taxon>Metazoa</taxon>
        <taxon>Ecdysozoa</taxon>
        <taxon>Arthropoda</taxon>
        <taxon>Hexapoda</taxon>
        <taxon>Insecta</taxon>
        <taxon>Pterygota</taxon>
        <taxon>Neoptera</taxon>
        <taxon>Polyneoptera</taxon>
        <taxon>Phasmatodea</taxon>
        <taxon>Verophasmatodea</taxon>
        <taxon>Anareolatae</taxon>
        <taxon>Phasmatidae</taxon>
        <taxon>Eurycanthinae</taxon>
        <taxon>Dryococelus</taxon>
    </lineage>
</organism>
<dbReference type="Gene3D" id="3.40.47.10">
    <property type="match status" value="1"/>
</dbReference>
<dbReference type="Proteomes" id="UP001159363">
    <property type="component" value="Chromosome 2"/>
</dbReference>
<keyword evidence="10" id="KW-1185">Reference proteome</keyword>
<dbReference type="PANTHER" id="PTHR18919:SF156">
    <property type="entry name" value="ACETYL-COA ACETYLTRANSFERASE, MITOCHONDRIAL"/>
    <property type="match status" value="1"/>
</dbReference>
<dbReference type="PANTHER" id="PTHR18919">
    <property type="entry name" value="ACETYL-COA C-ACYLTRANSFERASE"/>
    <property type="match status" value="1"/>
</dbReference>
<dbReference type="InterPro" id="IPR016039">
    <property type="entry name" value="Thiolase-like"/>
</dbReference>
<evidence type="ECO:0000259" key="7">
    <source>
        <dbReference type="Pfam" id="PF00108"/>
    </source>
</evidence>
<gene>
    <name evidence="9" type="ORF">PR048_004202</name>
</gene>